<evidence type="ECO:0000259" key="12">
    <source>
        <dbReference type="Pfam" id="PF00593"/>
    </source>
</evidence>
<evidence type="ECO:0000256" key="1">
    <source>
        <dbReference type="ARBA" id="ARBA00004571"/>
    </source>
</evidence>
<evidence type="ECO:0000256" key="5">
    <source>
        <dbReference type="ARBA" id="ARBA00022692"/>
    </source>
</evidence>
<keyword evidence="4 10" id="KW-1134">Transmembrane beta strand</keyword>
<accession>A0A0E1NQD4</accession>
<keyword evidence="5 10" id="KW-0812">Transmembrane</keyword>
<evidence type="ECO:0000256" key="3">
    <source>
        <dbReference type="ARBA" id="ARBA00022448"/>
    </source>
</evidence>
<dbReference type="AlphaFoldDB" id="A0A0E1NQD4"/>
<evidence type="ECO:0000256" key="9">
    <source>
        <dbReference type="ARBA" id="ARBA00023237"/>
    </source>
</evidence>
<dbReference type="RefSeq" id="WP_002209485.1">
    <property type="nucleotide sequence ID" value="NC_008150.1"/>
</dbReference>
<dbReference type="HOGENOM" id="CLU_008287_19_1_6"/>
<dbReference type="Pfam" id="PF00593">
    <property type="entry name" value="TonB_dep_Rec_b-barrel"/>
    <property type="match status" value="1"/>
</dbReference>
<dbReference type="GO" id="GO:0015232">
    <property type="term" value="F:heme transmembrane transporter activity"/>
    <property type="evidence" value="ECO:0007669"/>
    <property type="project" value="InterPro"/>
</dbReference>
<dbReference type="KEGG" id="ypa:YPA_0100"/>
<evidence type="ECO:0000256" key="10">
    <source>
        <dbReference type="PROSITE-ProRule" id="PRU01360"/>
    </source>
</evidence>
<dbReference type="GO" id="GO:0009279">
    <property type="term" value="C:cell outer membrane"/>
    <property type="evidence" value="ECO:0007669"/>
    <property type="project" value="UniProtKB-SubCell"/>
</dbReference>
<feature type="domain" description="TonB-dependent receptor-like beta-barrel" evidence="12">
    <location>
        <begin position="320"/>
        <end position="799"/>
    </location>
</feature>
<dbReference type="Gene3D" id="2.170.130.10">
    <property type="entry name" value="TonB-dependent receptor, plug domain"/>
    <property type="match status" value="1"/>
</dbReference>
<dbReference type="InterPro" id="IPR000531">
    <property type="entry name" value="Beta-barrel_TonB"/>
</dbReference>
<dbReference type="Pfam" id="PF07715">
    <property type="entry name" value="Plug"/>
    <property type="match status" value="1"/>
</dbReference>
<evidence type="ECO:0000259" key="13">
    <source>
        <dbReference type="Pfam" id="PF07715"/>
    </source>
</evidence>
<evidence type="ECO:0000256" key="8">
    <source>
        <dbReference type="ARBA" id="ARBA00023136"/>
    </source>
</evidence>
<sequence length="830" mass="93506" precursor="true">MDNIIRDKKTIISVNKITTCILFALVTQGYSGQLAANTAETPTNNNDMALDKLNVEGKGNAHDSDWIYDEPRSVSEITREQLDNRPARHAADILEQTPGVYSSVSQQDPGLSINIRGIQDYGRVNMNIDGMRQNFMKSGHGQRNGSMYIDPEILSNVVIERGIFNGIGGAGAIGGIATFNTINASDFLAPEKELGGHIRAMTGDNGTRFIGSGALALGNPNGDILLAVSERNLKDYWPGNKGVLAGLRLYSPTRNVGDDLKNTKTLFTGYKMRSQLAKVGWNFEAGQRLEFSYLQTQIASPNASMLSEVLALSPSGKEITKIGWRNTSFTNVENRNIALDYRLNPEHISWLDATAKIYYVDTNDETDNANSLFKEYFWTQTRLKTRGLQLQNTNTFTPSDAHQIRLKYGLEWFSDKSEGYSTRKLIERTTPPGKRAITSTFAQLNYEYDDWLRLEGGLRYDQFRLKGNTWLHTRSFLQPYTFENPCDRRIHEQSEKPGSRCSSRRPATMRWDVDRCEQQLSPTLAMGVKPGLEWLEFFGSYGKSWRPPAMTEVLATGTAHGYSWVLPNPFVAAERARTWEAGFNIQQSNLFIEDDHFAAKVAYFDTRIANYINLELGKAKPKFGGDSFTDVAYVNNLLKTRFRGLEYQLSYDAGTFYTNINYTRMIGVNNVCSPYAWLGGLQSVKYKYVGKVEQIYAVENEVANNYVTCMNANVLFGSSAYLPGDRGSLTLGSRIFDRRLDFGTVIRYNKGYQDRSAQDENGNPLTAYVADWPKYIVYDLYASYKVTNNLILRSSIENITNRAYLVNYGDTLSFAPSRGRTIQGGFEYKF</sequence>
<gene>
    <name evidence="14" type="ordered locus">YPA_0100</name>
</gene>
<feature type="domain" description="TonB-dependent receptor plug" evidence="13">
    <location>
        <begin position="68"/>
        <end position="176"/>
    </location>
</feature>
<evidence type="ECO:0000256" key="6">
    <source>
        <dbReference type="ARBA" id="ARBA00022729"/>
    </source>
</evidence>
<dbReference type="InterPro" id="IPR036942">
    <property type="entry name" value="Beta-barrel_TonB_sf"/>
</dbReference>
<proteinExistence type="inferred from homology"/>
<dbReference type="GO" id="GO:0015344">
    <property type="term" value="F:siderophore uptake transmembrane transporter activity"/>
    <property type="evidence" value="ECO:0007669"/>
    <property type="project" value="TreeGrafter"/>
</dbReference>
<protein>
    <submittedName>
        <fullName evidence="14">Putative TonB dependent receptor protein</fullName>
    </submittedName>
</protein>
<dbReference type="InterPro" id="IPR010949">
    <property type="entry name" value="TonB_Hb/transfer/lactofer_rcpt"/>
</dbReference>
<evidence type="ECO:0000256" key="4">
    <source>
        <dbReference type="ARBA" id="ARBA00022452"/>
    </source>
</evidence>
<dbReference type="SUPFAM" id="SSF56935">
    <property type="entry name" value="Porins"/>
    <property type="match status" value="1"/>
</dbReference>
<evidence type="ECO:0000313" key="14">
    <source>
        <dbReference type="EMBL" id="ABG12069.1"/>
    </source>
</evidence>
<evidence type="ECO:0000313" key="15">
    <source>
        <dbReference type="Proteomes" id="UP000001971"/>
    </source>
</evidence>
<dbReference type="GO" id="GO:0044718">
    <property type="term" value="P:siderophore transmembrane transport"/>
    <property type="evidence" value="ECO:0007669"/>
    <property type="project" value="TreeGrafter"/>
</dbReference>
<dbReference type="PROSITE" id="PS52016">
    <property type="entry name" value="TONB_DEPENDENT_REC_3"/>
    <property type="match status" value="1"/>
</dbReference>
<dbReference type="PANTHER" id="PTHR30069:SF41">
    <property type="entry name" value="HEME_HEMOPEXIN UTILIZATION PROTEIN C"/>
    <property type="match status" value="1"/>
</dbReference>
<dbReference type="InterPro" id="IPR012910">
    <property type="entry name" value="Plug_dom"/>
</dbReference>
<evidence type="ECO:0000256" key="7">
    <source>
        <dbReference type="ARBA" id="ARBA00023077"/>
    </source>
</evidence>
<keyword evidence="3 10" id="KW-0813">Transport</keyword>
<dbReference type="InterPro" id="IPR037066">
    <property type="entry name" value="Plug_dom_sf"/>
</dbReference>
<dbReference type="GeneID" id="57974778"/>
<comment type="similarity">
    <text evidence="2 10 11">Belongs to the TonB-dependent receptor family.</text>
</comment>
<dbReference type="InterPro" id="IPR011276">
    <property type="entry name" value="TonB_haem/Hb_rcpt"/>
</dbReference>
<dbReference type="InterPro" id="IPR039426">
    <property type="entry name" value="TonB-dep_rcpt-like"/>
</dbReference>
<keyword evidence="9 10" id="KW-0998">Cell outer membrane</keyword>
<keyword evidence="8 10" id="KW-0472">Membrane</keyword>
<keyword evidence="7 11" id="KW-0798">TonB box</keyword>
<dbReference type="Gene3D" id="2.40.170.20">
    <property type="entry name" value="TonB-dependent receptor, beta-barrel domain"/>
    <property type="match status" value="1"/>
</dbReference>
<dbReference type="NCBIfam" id="TIGR01785">
    <property type="entry name" value="TonB-hemin"/>
    <property type="match status" value="1"/>
</dbReference>
<dbReference type="Proteomes" id="UP000001971">
    <property type="component" value="Chromosome"/>
</dbReference>
<reference evidence="14 15" key="1">
    <citation type="journal article" date="2006" name="J. Bacteriol.">
        <title>Complete genome sequence of Yersinia pestis strains Antiqua and Nepal516: evidence of gene reduction in an emerging pathogen.</title>
        <authorList>
            <person name="Chain P.S."/>
            <person name="Hu P."/>
            <person name="Malfatti S.A."/>
            <person name="Radnedge L."/>
            <person name="Larimer F."/>
            <person name="Vergez L.M."/>
            <person name="Worsham P."/>
            <person name="Chu M.C."/>
            <person name="Andersen G.L."/>
        </authorList>
    </citation>
    <scope>NUCLEOTIDE SEQUENCE [LARGE SCALE GENOMIC DNA]</scope>
    <source>
        <strain evidence="14 15">Antiqua</strain>
    </source>
</reference>
<dbReference type="PANTHER" id="PTHR30069">
    <property type="entry name" value="TONB-DEPENDENT OUTER MEMBRANE RECEPTOR"/>
    <property type="match status" value="1"/>
</dbReference>
<comment type="subcellular location">
    <subcellularLocation>
        <location evidence="1 10">Cell outer membrane</location>
        <topology evidence="1 10">Multi-pass membrane protein</topology>
    </subcellularLocation>
</comment>
<keyword evidence="14" id="KW-0675">Receptor</keyword>
<dbReference type="EMBL" id="CP000308">
    <property type="protein sequence ID" value="ABG12069.1"/>
    <property type="molecule type" value="Genomic_DNA"/>
</dbReference>
<dbReference type="PATRIC" id="fig|360102.15.peg.3090"/>
<dbReference type="NCBIfam" id="TIGR01786">
    <property type="entry name" value="TonB-hemlactrns"/>
    <property type="match status" value="1"/>
</dbReference>
<keyword evidence="6" id="KW-0732">Signal</keyword>
<organism evidence="14 15">
    <name type="scientific">Yersinia pestis bv. Antiqua (strain Antiqua)</name>
    <dbReference type="NCBI Taxonomy" id="360102"/>
    <lineage>
        <taxon>Bacteria</taxon>
        <taxon>Pseudomonadati</taxon>
        <taxon>Pseudomonadota</taxon>
        <taxon>Gammaproteobacteria</taxon>
        <taxon>Enterobacterales</taxon>
        <taxon>Yersiniaceae</taxon>
        <taxon>Yersinia</taxon>
    </lineage>
</organism>
<evidence type="ECO:0000256" key="2">
    <source>
        <dbReference type="ARBA" id="ARBA00009810"/>
    </source>
</evidence>
<evidence type="ECO:0000256" key="11">
    <source>
        <dbReference type="RuleBase" id="RU003357"/>
    </source>
</evidence>
<name>A0A0E1NQD4_YERPA</name>